<keyword evidence="2" id="KW-1185">Reference proteome</keyword>
<sequence>MKDPNIYGLVLAPTFLATFTDKPLVDPATAIQVQTAVSRESRAAVDELAGKALASGGKGPCAAQDLASCAPVDVEGVIGSGGRMPAGRRLDQGSHRNGVVINFREGIARALLNATMYW</sequence>
<dbReference type="Gene3D" id="3.10.180.10">
    <property type="entry name" value="2,3-Dihydroxybiphenyl 1,2-Dioxygenase, domain 1"/>
    <property type="match status" value="1"/>
</dbReference>
<evidence type="ECO:0000313" key="1">
    <source>
        <dbReference type="EMBL" id="NVM93409.1"/>
    </source>
</evidence>
<evidence type="ECO:0000313" key="2">
    <source>
        <dbReference type="Proteomes" id="UP000543556"/>
    </source>
</evidence>
<dbReference type="Proteomes" id="UP000543556">
    <property type="component" value="Unassembled WGS sequence"/>
</dbReference>
<name>A0A7Y7IDB7_9MICC</name>
<dbReference type="RefSeq" id="WP_176633149.1">
    <property type="nucleotide sequence ID" value="NZ_JAAMFM010000001.1"/>
</dbReference>
<organism evidence="1 2">
    <name type="scientific">Arthrobacter wenxiniae</name>
    <dbReference type="NCBI Taxonomy" id="2713570"/>
    <lineage>
        <taxon>Bacteria</taxon>
        <taxon>Bacillati</taxon>
        <taxon>Actinomycetota</taxon>
        <taxon>Actinomycetes</taxon>
        <taxon>Micrococcales</taxon>
        <taxon>Micrococcaceae</taxon>
        <taxon>Arthrobacter</taxon>
    </lineage>
</organism>
<reference evidence="1 2" key="1">
    <citation type="submission" date="2020-02" db="EMBL/GenBank/DDBJ databases">
        <title>Genome sequence of strain AETb3-4.</title>
        <authorList>
            <person name="Gao J."/>
            <person name="Zhang X."/>
        </authorList>
    </citation>
    <scope>NUCLEOTIDE SEQUENCE [LARGE SCALE GENOMIC DNA]</scope>
    <source>
        <strain evidence="1 2">AETb3-4</strain>
    </source>
</reference>
<gene>
    <name evidence="1" type="ORF">G6034_00540</name>
</gene>
<comment type="caution">
    <text evidence="1">The sequence shown here is derived from an EMBL/GenBank/DDBJ whole genome shotgun (WGS) entry which is preliminary data.</text>
</comment>
<accession>A0A7Y7IDB7</accession>
<dbReference type="InterPro" id="IPR029068">
    <property type="entry name" value="Glyas_Bleomycin-R_OHBP_Dase"/>
</dbReference>
<dbReference type="AlphaFoldDB" id="A0A7Y7IDB7"/>
<dbReference type="EMBL" id="JAAMFM010000001">
    <property type="protein sequence ID" value="NVM93409.1"/>
    <property type="molecule type" value="Genomic_DNA"/>
</dbReference>
<proteinExistence type="predicted"/>
<protein>
    <submittedName>
        <fullName evidence="1">Uncharacterized protein</fullName>
    </submittedName>
</protein>